<dbReference type="PANTHER" id="PTHR35201:SF4">
    <property type="entry name" value="BETA-PINACENE SYNTHASE-RELATED"/>
    <property type="match status" value="1"/>
</dbReference>
<dbReference type="EC" id="4.2.3.-" evidence="2"/>
<evidence type="ECO:0000256" key="3">
    <source>
        <dbReference type="SAM" id="MobiDB-lite"/>
    </source>
</evidence>
<dbReference type="InterPro" id="IPR034686">
    <property type="entry name" value="Terpene_cyclase-like_2"/>
</dbReference>
<accession>A0A8A1UJF6</accession>
<dbReference type="Proteomes" id="UP000011074">
    <property type="component" value="Chromosome"/>
</dbReference>
<reference evidence="4" key="1">
    <citation type="submission" date="2012-12" db="EMBL/GenBank/DDBJ databases">
        <authorList>
            <person name="Pethick F.E."/>
            <person name="MacFadyen A.C."/>
            <person name="Tang Z."/>
            <person name="Sangal V."/>
            <person name="Tze-Tze L."/>
            <person name="Chu J."/>
            <person name="Guo M."/>
            <person name="Kirby R."/>
            <person name="Hoskisson P.A."/>
            <person name="Herron P.R."/>
            <person name="Hunter I.S."/>
        </authorList>
    </citation>
    <scope>NUCLEOTIDE SEQUENCE</scope>
    <source>
        <strain evidence="4">ATCC 10970</strain>
    </source>
</reference>
<sequence length="395" mass="43511">MQATGYGVPESELPADRWGHDPLTGAGPGRDADDAMAVRATVVIPQLYCPIPAAPHHETAGIERRVVEWMARFGFCDNDFHHAQVLANRTAEWACRIAPDGSSRLLQIGADWSCLGLLLDDVYLDGGLFSRHPERFLPMAVQVIHGADHPETTDGGKADPYTVAFGEVSYRYRRHATGTVVRRWVDGVAEWFLAACVGMGQRASGTVPSLEEYFVIGPRDRGTKASIAVIEMAEGTSLPSEESETPRIRALTQVASALVTFANDVYSYHREVKEQSLESNLVGILEHELRVPPQEAMTRAAALHDRLMCLYLALRERIARRATPEVRCYLGQLDHFIRGNLDYSAVSPRYRDDPGAAPDPAPAFGVWADSPSDGSLEPLPLRTVAWWWDQLSPAA</sequence>
<protein>
    <recommendedName>
        <fullName evidence="2">Terpene synthase</fullName>
        <ecNumber evidence="2">4.2.3.-</ecNumber>
    </recommendedName>
</protein>
<evidence type="ECO:0000256" key="2">
    <source>
        <dbReference type="RuleBase" id="RU366034"/>
    </source>
</evidence>
<reference evidence="4" key="3">
    <citation type="journal article" date="2021" name="bioRxiv">
        <title>Bilateral symmetry of linear streptomycete chromosomes.</title>
        <authorList>
            <person name="Algora-Gallardo L."/>
            <person name="Schniete J.K."/>
            <person name="Mark D.R."/>
            <person name="Hunter I.S."/>
            <person name="Herron P.R."/>
        </authorList>
    </citation>
    <scope>NUCLEOTIDE SEQUENCE</scope>
    <source>
        <strain evidence="4">ATCC 10970</strain>
    </source>
</reference>
<comment type="cofactor">
    <cofactor evidence="2">
        <name>Mg(2+)</name>
        <dbReference type="ChEBI" id="CHEBI:18420"/>
    </cofactor>
</comment>
<dbReference type="PANTHER" id="PTHR35201">
    <property type="entry name" value="TERPENE SYNTHASE"/>
    <property type="match status" value="1"/>
</dbReference>
<name>A0A8A1UJF6_STRR1</name>
<dbReference type="InterPro" id="IPR008949">
    <property type="entry name" value="Isoprenoid_synthase_dom_sf"/>
</dbReference>
<dbReference type="RefSeq" id="WP_125530634.1">
    <property type="nucleotide sequence ID" value="NZ_CP048261.1"/>
</dbReference>
<comment type="similarity">
    <text evidence="2">Belongs to the terpene synthase family.</text>
</comment>
<dbReference type="SUPFAM" id="SSF48576">
    <property type="entry name" value="Terpenoid synthases"/>
    <property type="match status" value="1"/>
</dbReference>
<dbReference type="Gene3D" id="1.10.600.10">
    <property type="entry name" value="Farnesyl Diphosphate Synthase"/>
    <property type="match status" value="1"/>
</dbReference>
<evidence type="ECO:0000256" key="1">
    <source>
        <dbReference type="ARBA" id="ARBA00023239"/>
    </source>
</evidence>
<dbReference type="GO" id="GO:0046872">
    <property type="term" value="F:metal ion binding"/>
    <property type="evidence" value="ECO:0007669"/>
    <property type="project" value="UniProtKB-KW"/>
</dbReference>
<proteinExistence type="inferred from homology"/>
<feature type="region of interest" description="Disordered" evidence="3">
    <location>
        <begin position="1"/>
        <end position="30"/>
    </location>
</feature>
<keyword evidence="2" id="KW-0460">Magnesium</keyword>
<evidence type="ECO:0000313" key="5">
    <source>
        <dbReference type="Proteomes" id="UP000011074"/>
    </source>
</evidence>
<dbReference type="AlphaFoldDB" id="A0A8A1UJF6"/>
<dbReference type="GO" id="GO:0010333">
    <property type="term" value="F:terpene synthase activity"/>
    <property type="evidence" value="ECO:0007669"/>
    <property type="project" value="InterPro"/>
</dbReference>
<dbReference type="GeneID" id="66853374"/>
<dbReference type="Pfam" id="PF19086">
    <property type="entry name" value="Terpene_syn_C_2"/>
    <property type="match status" value="1"/>
</dbReference>
<gene>
    <name evidence="4" type="ORF">SRIM_005540</name>
</gene>
<reference evidence="4" key="2">
    <citation type="submission" date="2020-01" db="EMBL/GenBank/DDBJ databases">
        <authorList>
            <person name="Algora L."/>
            <person name="Schniete J.K."/>
            <person name="MacFadyen A."/>
            <person name="Hoskisson P.A."/>
            <person name="Hunter I.S."/>
            <person name="Herron P.R."/>
        </authorList>
    </citation>
    <scope>NUCLEOTIDE SEQUENCE</scope>
    <source>
        <strain evidence="4">ATCC 10970</strain>
    </source>
</reference>
<keyword evidence="1 2" id="KW-0456">Lyase</keyword>
<keyword evidence="2" id="KW-0479">Metal-binding</keyword>
<dbReference type="EMBL" id="CP048261">
    <property type="protein sequence ID" value="QST79711.1"/>
    <property type="molecule type" value="Genomic_DNA"/>
</dbReference>
<organism evidence="4 5">
    <name type="scientific">Streptomyces rimosus subsp. rimosus (strain ATCC 10970 / DSM 40260 / JCM 4667 / NRRL 2234)</name>
    <dbReference type="NCBI Taxonomy" id="1265868"/>
    <lineage>
        <taxon>Bacteria</taxon>
        <taxon>Bacillati</taxon>
        <taxon>Actinomycetota</taxon>
        <taxon>Actinomycetes</taxon>
        <taxon>Kitasatosporales</taxon>
        <taxon>Streptomycetaceae</taxon>
        <taxon>Streptomyces</taxon>
    </lineage>
</organism>
<evidence type="ECO:0000313" key="4">
    <source>
        <dbReference type="EMBL" id="QST79711.1"/>
    </source>
</evidence>